<comment type="caution">
    <text evidence="2">The sequence shown here is derived from an EMBL/GenBank/DDBJ whole genome shotgun (WGS) entry which is preliminary data.</text>
</comment>
<sequence length="76" mass="8798">MSNRSTRFVQTCMIEERSKTTAYSSFEKNVVDKREMHLISPLFLFCAIFFSTFFFMAFTWNGCNTTANHTITGASF</sequence>
<dbReference type="EMBL" id="JAVFWL010000005">
    <property type="protein sequence ID" value="KAK6757426.1"/>
    <property type="molecule type" value="Genomic_DNA"/>
</dbReference>
<name>A0ABR1E5U1_NECAM</name>
<evidence type="ECO:0000256" key="1">
    <source>
        <dbReference type="SAM" id="Phobius"/>
    </source>
</evidence>
<reference evidence="2 3" key="1">
    <citation type="submission" date="2023-08" db="EMBL/GenBank/DDBJ databases">
        <title>A Necator americanus chromosomal reference genome.</title>
        <authorList>
            <person name="Ilik V."/>
            <person name="Petrzelkova K.J."/>
            <person name="Pardy F."/>
            <person name="Fuh T."/>
            <person name="Niatou-Singa F.S."/>
            <person name="Gouil Q."/>
            <person name="Baker L."/>
            <person name="Ritchie M.E."/>
            <person name="Jex A.R."/>
            <person name="Gazzola D."/>
            <person name="Li H."/>
            <person name="Toshio Fujiwara R."/>
            <person name="Zhan B."/>
            <person name="Aroian R.V."/>
            <person name="Pafco B."/>
            <person name="Schwarz E.M."/>
        </authorList>
    </citation>
    <scope>NUCLEOTIDE SEQUENCE [LARGE SCALE GENOMIC DNA]</scope>
    <source>
        <strain evidence="2 3">Aroian</strain>
        <tissue evidence="2">Whole animal</tissue>
    </source>
</reference>
<evidence type="ECO:0000313" key="2">
    <source>
        <dbReference type="EMBL" id="KAK6757426.1"/>
    </source>
</evidence>
<proteinExistence type="predicted"/>
<keyword evidence="1" id="KW-1133">Transmembrane helix</keyword>
<evidence type="ECO:0008006" key="4">
    <source>
        <dbReference type="Google" id="ProtNLM"/>
    </source>
</evidence>
<keyword evidence="1" id="KW-0472">Membrane</keyword>
<keyword evidence="1" id="KW-0812">Transmembrane</keyword>
<feature type="transmembrane region" description="Helical" evidence="1">
    <location>
        <begin position="38"/>
        <end position="60"/>
    </location>
</feature>
<gene>
    <name evidence="2" type="primary">Necator_chrV.g20114</name>
    <name evidence="2" type="ORF">RB195_015322</name>
</gene>
<dbReference type="Proteomes" id="UP001303046">
    <property type="component" value="Unassembled WGS sequence"/>
</dbReference>
<protein>
    <recommendedName>
        <fullName evidence="4">Transmembrane protein</fullName>
    </recommendedName>
</protein>
<keyword evidence="3" id="KW-1185">Reference proteome</keyword>
<evidence type="ECO:0000313" key="3">
    <source>
        <dbReference type="Proteomes" id="UP001303046"/>
    </source>
</evidence>
<accession>A0ABR1E5U1</accession>
<organism evidence="2 3">
    <name type="scientific">Necator americanus</name>
    <name type="common">Human hookworm</name>
    <dbReference type="NCBI Taxonomy" id="51031"/>
    <lineage>
        <taxon>Eukaryota</taxon>
        <taxon>Metazoa</taxon>
        <taxon>Ecdysozoa</taxon>
        <taxon>Nematoda</taxon>
        <taxon>Chromadorea</taxon>
        <taxon>Rhabditida</taxon>
        <taxon>Rhabditina</taxon>
        <taxon>Rhabditomorpha</taxon>
        <taxon>Strongyloidea</taxon>
        <taxon>Ancylostomatidae</taxon>
        <taxon>Bunostominae</taxon>
        <taxon>Necator</taxon>
    </lineage>
</organism>